<dbReference type="PROSITE" id="PS51257">
    <property type="entry name" value="PROKAR_LIPOPROTEIN"/>
    <property type="match status" value="1"/>
</dbReference>
<dbReference type="AlphaFoldDB" id="A0A7W7R8U0"/>
<gene>
    <name evidence="4" type="ORF">FHR34_006667</name>
</gene>
<accession>A0A7W7R8U0</accession>
<dbReference type="Gene3D" id="3.40.50.1100">
    <property type="match status" value="2"/>
</dbReference>
<dbReference type="EC" id="4.2.3.1" evidence="4"/>
<dbReference type="EMBL" id="JACHJV010000002">
    <property type="protein sequence ID" value="MBB4927572.1"/>
    <property type="molecule type" value="Genomic_DNA"/>
</dbReference>
<dbReference type="InterPro" id="IPR001926">
    <property type="entry name" value="TrpB-like_PALP"/>
</dbReference>
<evidence type="ECO:0000259" key="3">
    <source>
        <dbReference type="Pfam" id="PF00291"/>
    </source>
</evidence>
<reference evidence="4 5" key="1">
    <citation type="submission" date="2020-08" db="EMBL/GenBank/DDBJ databases">
        <title>Sequencing the genomes of 1000 actinobacteria strains.</title>
        <authorList>
            <person name="Klenk H.-P."/>
        </authorList>
    </citation>
    <scope>NUCLEOTIDE SEQUENCE [LARGE SCALE GENOMIC DNA]</scope>
    <source>
        <strain evidence="4 5">DSM 41654</strain>
    </source>
</reference>
<organism evidence="4 5">
    <name type="scientific">Kitasatospora kifunensis</name>
    <name type="common">Streptomyces kifunensis</name>
    <dbReference type="NCBI Taxonomy" id="58351"/>
    <lineage>
        <taxon>Bacteria</taxon>
        <taxon>Bacillati</taxon>
        <taxon>Actinomycetota</taxon>
        <taxon>Actinomycetes</taxon>
        <taxon>Kitasatosporales</taxon>
        <taxon>Streptomycetaceae</taxon>
        <taxon>Kitasatospora</taxon>
    </lineage>
</organism>
<dbReference type="GO" id="GO:0004795">
    <property type="term" value="F:threonine synthase activity"/>
    <property type="evidence" value="ECO:0007669"/>
    <property type="project" value="UniProtKB-EC"/>
</dbReference>
<comment type="cofactor">
    <cofactor evidence="1">
        <name>pyridoxal 5'-phosphate</name>
        <dbReference type="ChEBI" id="CHEBI:597326"/>
    </cofactor>
</comment>
<keyword evidence="2" id="KW-0663">Pyridoxal phosphate</keyword>
<evidence type="ECO:0000256" key="2">
    <source>
        <dbReference type="ARBA" id="ARBA00022898"/>
    </source>
</evidence>
<dbReference type="InterPro" id="IPR036052">
    <property type="entry name" value="TrpB-like_PALP_sf"/>
</dbReference>
<keyword evidence="5" id="KW-1185">Reference proteome</keyword>
<name>A0A7W7R8U0_KITKI</name>
<dbReference type="GO" id="GO:1901605">
    <property type="term" value="P:alpha-amino acid metabolic process"/>
    <property type="evidence" value="ECO:0007669"/>
    <property type="project" value="UniProtKB-ARBA"/>
</dbReference>
<evidence type="ECO:0000256" key="1">
    <source>
        <dbReference type="ARBA" id="ARBA00001933"/>
    </source>
</evidence>
<proteinExistence type="predicted"/>
<evidence type="ECO:0000313" key="5">
    <source>
        <dbReference type="Proteomes" id="UP000540506"/>
    </source>
</evidence>
<evidence type="ECO:0000313" key="4">
    <source>
        <dbReference type="EMBL" id="MBB4927572.1"/>
    </source>
</evidence>
<comment type="caution">
    <text evidence="4">The sequence shown here is derived from an EMBL/GenBank/DDBJ whole genome shotgun (WGS) entry which is preliminary data.</text>
</comment>
<keyword evidence="4" id="KW-0456">Lyase</keyword>
<dbReference type="Pfam" id="PF00291">
    <property type="entry name" value="PALP"/>
    <property type="match status" value="1"/>
</dbReference>
<dbReference type="Proteomes" id="UP000540506">
    <property type="component" value="Unassembled WGS sequence"/>
</dbReference>
<feature type="domain" description="Tryptophan synthase beta chain-like PALP" evidence="3">
    <location>
        <begin position="85"/>
        <end position="390"/>
    </location>
</feature>
<dbReference type="SUPFAM" id="SSF53686">
    <property type="entry name" value="Tryptophan synthase beta subunit-like PLP-dependent enzymes"/>
    <property type="match status" value="1"/>
</dbReference>
<dbReference type="RefSeq" id="WP_246561609.1">
    <property type="nucleotide sequence ID" value="NZ_JACHJV010000002.1"/>
</dbReference>
<sequence length="411" mass="44164">MTSLLRYDELMGSVRSVGSGGSFTIACVLCGRAESEDHRIRCEDCGGALDAVHDLRQAGPRPSPNPLLRYFDMLPLREPDSVCWLGEGNTPCVHAERLGAEVGLSRLFLKEEGANPTRSTKDRIASVGMSRFAEIGVKAMVIASTGNSSTAYARAAQLLGGVNLHVFSGRHFLPRLNYPDHPAVTTHVVDGGFDAAGAAARRFATEQGMYFEGGFFSLTRREGLKLAYLEAFDQLPVAPEFVFQAVSSGMGLLGGYKGALEYHRLGRLPSVPRFVGVQQDSCAPMVHAFEESASAIAERHVVRNPSGIAQAILRGNPTESYPYIRAVCADSGGTMTRADEAAIRRARHLLAEREGIRGCHAAATALAGAIRLRREGLLSEDTPVLVNLTGADRPLAPVPRDLVVHTADVTR</sequence>
<protein>
    <submittedName>
        <fullName evidence="4">Threonine synthase</fullName>
        <ecNumber evidence="4">4.2.3.1</ecNumber>
    </submittedName>
</protein>